<name>A0A927JA44_9ACTN</name>
<proteinExistence type="predicted"/>
<dbReference type="EMBL" id="JACYWE010000001">
    <property type="protein sequence ID" value="MBD8505409.1"/>
    <property type="molecule type" value="Genomic_DNA"/>
</dbReference>
<dbReference type="SUPFAM" id="SSF53213">
    <property type="entry name" value="LigB-like"/>
    <property type="match status" value="1"/>
</dbReference>
<organism evidence="1 2">
    <name type="scientific">Lolliginicoccus lacisalsi</name>
    <dbReference type="NCBI Taxonomy" id="2742202"/>
    <lineage>
        <taxon>Bacteria</taxon>
        <taxon>Bacillati</taxon>
        <taxon>Actinomycetota</taxon>
        <taxon>Actinomycetes</taxon>
        <taxon>Mycobacteriales</taxon>
        <taxon>Hoyosellaceae</taxon>
        <taxon>Lolliginicoccus</taxon>
    </lineage>
</organism>
<comment type="caution">
    <text evidence="1">The sequence shown here is derived from an EMBL/GenBank/DDBJ whole genome shotgun (WGS) entry which is preliminary data.</text>
</comment>
<dbReference type="RefSeq" id="WP_192037850.1">
    <property type="nucleotide sequence ID" value="NZ_JACYWE010000001.1"/>
</dbReference>
<dbReference type="Gene3D" id="3.40.830.10">
    <property type="entry name" value="LigB-like"/>
    <property type="match status" value="1"/>
</dbReference>
<reference evidence="1" key="1">
    <citation type="submission" date="2020-09" db="EMBL/GenBank/DDBJ databases">
        <title>Hoyosella lacisalsi sp. nov., a halotolerant actinobacterium isolated from soil of Lake Gudzhirganskoe.</title>
        <authorList>
            <person name="Yang Q."/>
            <person name="Guo P.Y."/>
            <person name="Liu S.W."/>
            <person name="Li F.N."/>
            <person name="Sun C.H."/>
        </authorList>
    </citation>
    <scope>NUCLEOTIDE SEQUENCE</scope>
    <source>
        <strain evidence="1">G463</strain>
    </source>
</reference>
<dbReference type="Proteomes" id="UP000642993">
    <property type="component" value="Unassembled WGS sequence"/>
</dbReference>
<sequence>MLAAAAVAPGPPLLVPELAGAAASETAGMRAAVLSMAAGLAGLAQHWIILGTDGAGGEFGPAAAGTFGGYGREIVVTLGQPGAEPDPMLPLPVLIGGWIRGQAAPDATCEARIVNAGLAAVEALAWGRALRAELDADPRAIGVLLVADGSIRLTEKAPGALDPRAVEWEDRLAAALDTGDQQFLAALDAQACQAMGVADRAAWTVLAGLFPDGPARVTDRHDSAPYGVGYHVGIWLP</sequence>
<accession>A0A927JA44</accession>
<dbReference type="AlphaFoldDB" id="A0A927JA44"/>
<gene>
    <name evidence="1" type="ORF">HT102_02755</name>
</gene>
<evidence type="ECO:0000313" key="1">
    <source>
        <dbReference type="EMBL" id="MBD8505409.1"/>
    </source>
</evidence>
<protein>
    <submittedName>
        <fullName evidence="1">Uncharacterized protein</fullName>
    </submittedName>
</protein>
<keyword evidence="2" id="KW-1185">Reference proteome</keyword>
<evidence type="ECO:0000313" key="2">
    <source>
        <dbReference type="Proteomes" id="UP000642993"/>
    </source>
</evidence>